<evidence type="ECO:0000256" key="2">
    <source>
        <dbReference type="ARBA" id="ARBA00022980"/>
    </source>
</evidence>
<accession>E0W2B4</accession>
<dbReference type="HOGENOM" id="CLU_036235_1_0_1"/>
<dbReference type="Pfam" id="PF00181">
    <property type="entry name" value="Ribosomal_L2_N"/>
    <property type="match status" value="1"/>
</dbReference>
<evidence type="ECO:0000313" key="6">
    <source>
        <dbReference type="EMBL" id="EEB19770.1"/>
    </source>
</evidence>
<reference evidence="7" key="3">
    <citation type="submission" date="2020-05" db="UniProtKB">
        <authorList>
            <consortium name="EnsemblMetazoa"/>
        </authorList>
    </citation>
    <scope>IDENTIFICATION</scope>
    <source>
        <strain evidence="7">USDA</strain>
    </source>
</reference>
<dbReference type="OMA" id="EHNKEHV"/>
<dbReference type="KEGG" id="phu:Phum_PHUM588770"/>
<evidence type="ECO:0000256" key="3">
    <source>
        <dbReference type="ARBA" id="ARBA00023274"/>
    </source>
</evidence>
<dbReference type="Gene3D" id="2.30.30.30">
    <property type="match status" value="1"/>
</dbReference>
<dbReference type="InParanoid" id="E0W2B4"/>
<dbReference type="OrthoDB" id="268576at2759"/>
<dbReference type="EnsemblMetazoa" id="PHUM588770-RA">
    <property type="protein sequence ID" value="PHUM588770-PA"/>
    <property type="gene ID" value="PHUM588770"/>
</dbReference>
<dbReference type="PANTHER" id="PTHR13691">
    <property type="entry name" value="RIBOSOMAL PROTEIN L2"/>
    <property type="match status" value="1"/>
</dbReference>
<dbReference type="Pfam" id="PF03947">
    <property type="entry name" value="Ribosomal_L2_C"/>
    <property type="match status" value="1"/>
</dbReference>
<dbReference type="InterPro" id="IPR022666">
    <property type="entry name" value="Ribosomal_uL2_RNA-bd_dom"/>
</dbReference>
<keyword evidence="2 6" id="KW-0689">Ribosomal protein</keyword>
<evidence type="ECO:0000313" key="8">
    <source>
        <dbReference type="Proteomes" id="UP000009046"/>
    </source>
</evidence>
<keyword evidence="3" id="KW-0687">Ribonucleoprotein</keyword>
<dbReference type="eggNOG" id="KOG0438">
    <property type="taxonomic scope" value="Eukaryota"/>
</dbReference>
<evidence type="ECO:0000259" key="4">
    <source>
        <dbReference type="SMART" id="SM01382"/>
    </source>
</evidence>
<keyword evidence="8" id="KW-1185">Reference proteome</keyword>
<proteinExistence type="inferred from homology"/>
<dbReference type="Gene3D" id="2.40.50.140">
    <property type="entry name" value="Nucleic acid-binding proteins"/>
    <property type="match status" value="1"/>
</dbReference>
<dbReference type="RefSeq" id="XP_002432508.1">
    <property type="nucleotide sequence ID" value="XM_002432463.1"/>
</dbReference>
<dbReference type="InterPro" id="IPR022669">
    <property type="entry name" value="Ribosomal_uL2_C"/>
</dbReference>
<dbReference type="SMART" id="SM01383">
    <property type="entry name" value="Ribosomal_L2"/>
    <property type="match status" value="1"/>
</dbReference>
<reference evidence="6" key="1">
    <citation type="submission" date="2007-04" db="EMBL/GenBank/DDBJ databases">
        <title>Annotation of Pediculus humanus corporis strain USDA.</title>
        <authorList>
            <person name="Kirkness E."/>
            <person name="Hannick L."/>
            <person name="Hass B."/>
            <person name="Bruggner R."/>
            <person name="Lawson D."/>
            <person name="Bidwell S."/>
            <person name="Joardar V."/>
            <person name="Caler E."/>
            <person name="Walenz B."/>
            <person name="Inman J."/>
            <person name="Schobel S."/>
            <person name="Galinsky K."/>
            <person name="Amedeo P."/>
            <person name="Strausberg R."/>
        </authorList>
    </citation>
    <scope>NUCLEOTIDE SEQUENCE</scope>
    <source>
        <strain evidence="6">USDA</strain>
    </source>
</reference>
<dbReference type="STRING" id="121224.E0W2B4"/>
<evidence type="ECO:0000256" key="1">
    <source>
        <dbReference type="ARBA" id="ARBA00005636"/>
    </source>
</evidence>
<dbReference type="GO" id="GO:0003723">
    <property type="term" value="F:RNA binding"/>
    <property type="evidence" value="ECO:0007669"/>
    <property type="project" value="TreeGrafter"/>
</dbReference>
<dbReference type="GO" id="GO:0005762">
    <property type="term" value="C:mitochondrial large ribosomal subunit"/>
    <property type="evidence" value="ECO:0007669"/>
    <property type="project" value="TreeGrafter"/>
</dbReference>
<dbReference type="VEuPathDB" id="VectorBase:PHUM588770"/>
<dbReference type="SUPFAM" id="SSF50249">
    <property type="entry name" value="Nucleic acid-binding proteins"/>
    <property type="match status" value="1"/>
</dbReference>
<evidence type="ECO:0000259" key="5">
    <source>
        <dbReference type="SMART" id="SM01383"/>
    </source>
</evidence>
<dbReference type="SMART" id="SM01382">
    <property type="entry name" value="Ribosomal_L2_C"/>
    <property type="match status" value="1"/>
</dbReference>
<dbReference type="GeneID" id="8232681"/>
<dbReference type="InterPro" id="IPR012340">
    <property type="entry name" value="NA-bd_OB-fold"/>
</dbReference>
<dbReference type="FunCoup" id="E0W2B4">
    <property type="interactions" value="545"/>
</dbReference>
<feature type="domain" description="Large ribosomal subunit protein uL2 C-terminal" evidence="4">
    <location>
        <begin position="165"/>
        <end position="287"/>
    </location>
</feature>
<protein>
    <submittedName>
        <fullName evidence="6">50S ribosomal protein L2, putative</fullName>
    </submittedName>
</protein>
<dbReference type="SUPFAM" id="SSF50104">
    <property type="entry name" value="Translation proteins SH3-like domain"/>
    <property type="match status" value="1"/>
</dbReference>
<dbReference type="Proteomes" id="UP000009046">
    <property type="component" value="Unassembled WGS sequence"/>
</dbReference>
<dbReference type="EMBL" id="DS235875">
    <property type="protein sequence ID" value="EEB19770.1"/>
    <property type="molecule type" value="Genomic_DNA"/>
</dbReference>
<sequence>MFSLVKVFNKINLNCLDLHLCTAQSGLIFVRGLKEKRVFVEKPKPGNGQQFRIKVHFPSEYTIEPLDVTHLGGRDPVTGRKVCEGIGGGIKHKYHWIKWMRDGPSDDVPPQEEKVIKIFRSPYRTAFVALVAVKDEMKYILATENMKEGDIIKTSKFLPKNPVKATEGDAYPLGALPIGTVIHNVQLNLDSEYTVIHSAGSSALIKRHLGSEIVVQLSSKLEMAINPLCMATVGRLSNAIHGSTPIGSPNKLRELGYRPRSGLWHRKTGIHGRKIKPLPPVQHYKSPPPPVEYIRCTHNRYKI</sequence>
<name>E0W2B4_PEDHC</name>
<dbReference type="InterPro" id="IPR014722">
    <property type="entry name" value="Rib_uL2_dom2"/>
</dbReference>
<evidence type="ECO:0000313" key="7">
    <source>
        <dbReference type="EnsemblMetazoa" id="PHUM588770-PA"/>
    </source>
</evidence>
<dbReference type="InterPro" id="IPR008991">
    <property type="entry name" value="Translation_prot_SH3-like_sf"/>
</dbReference>
<reference evidence="6" key="2">
    <citation type="submission" date="2007-04" db="EMBL/GenBank/DDBJ databases">
        <title>The genome of the human body louse.</title>
        <authorList>
            <consortium name="The Human Body Louse Genome Consortium"/>
            <person name="Kirkness E."/>
            <person name="Walenz B."/>
            <person name="Hass B."/>
            <person name="Bruggner R."/>
            <person name="Strausberg R."/>
        </authorList>
    </citation>
    <scope>NUCLEOTIDE SEQUENCE</scope>
    <source>
        <strain evidence="6">USDA</strain>
    </source>
</reference>
<comment type="similarity">
    <text evidence="1">Belongs to the universal ribosomal protein uL2 family.</text>
</comment>
<dbReference type="CTD" id="8232681"/>
<dbReference type="InterPro" id="IPR002171">
    <property type="entry name" value="Ribosomal_uL2"/>
</dbReference>
<feature type="domain" description="Large ribosomal subunit protein uL2 RNA-binding" evidence="5">
    <location>
        <begin position="73"/>
        <end position="154"/>
    </location>
</feature>
<dbReference type="PANTHER" id="PTHR13691:SF73">
    <property type="entry name" value="LARGE RIBOSOMAL SUBUNIT PROTEIN UL2M"/>
    <property type="match status" value="1"/>
</dbReference>
<dbReference type="AlphaFoldDB" id="E0W2B4"/>
<gene>
    <name evidence="7" type="primary">8232681</name>
    <name evidence="6" type="ORF">Phum_PHUM588770</name>
</gene>
<dbReference type="GO" id="GO:0032543">
    <property type="term" value="P:mitochondrial translation"/>
    <property type="evidence" value="ECO:0007669"/>
    <property type="project" value="TreeGrafter"/>
</dbReference>
<dbReference type="GO" id="GO:0003735">
    <property type="term" value="F:structural constituent of ribosome"/>
    <property type="evidence" value="ECO:0007669"/>
    <property type="project" value="InterPro"/>
</dbReference>
<dbReference type="EMBL" id="AAZO01007175">
    <property type="status" value="NOT_ANNOTATED_CDS"/>
    <property type="molecule type" value="Genomic_DNA"/>
</dbReference>
<organism>
    <name type="scientific">Pediculus humanus subsp. corporis</name>
    <name type="common">Body louse</name>
    <dbReference type="NCBI Taxonomy" id="121224"/>
    <lineage>
        <taxon>Eukaryota</taxon>
        <taxon>Metazoa</taxon>
        <taxon>Ecdysozoa</taxon>
        <taxon>Arthropoda</taxon>
        <taxon>Hexapoda</taxon>
        <taxon>Insecta</taxon>
        <taxon>Pterygota</taxon>
        <taxon>Neoptera</taxon>
        <taxon>Paraneoptera</taxon>
        <taxon>Psocodea</taxon>
        <taxon>Troctomorpha</taxon>
        <taxon>Phthiraptera</taxon>
        <taxon>Anoplura</taxon>
        <taxon>Pediculidae</taxon>
        <taxon>Pediculus</taxon>
    </lineage>
</organism>